<dbReference type="PATRIC" id="fig|512763.3.peg.4457"/>
<protein>
    <recommendedName>
        <fullName evidence="2">Response regulatory domain-containing protein</fullName>
    </recommendedName>
</protein>
<dbReference type="InterPro" id="IPR001789">
    <property type="entry name" value="Sig_transdc_resp-reg_receiver"/>
</dbReference>
<dbReference type="PANTHER" id="PTHR44520:SF2">
    <property type="entry name" value="RESPONSE REGULATOR RCP1"/>
    <property type="match status" value="1"/>
</dbReference>
<dbReference type="EMBL" id="CP012643">
    <property type="protein sequence ID" value="ALJ00903.1"/>
    <property type="molecule type" value="Genomic_DNA"/>
</dbReference>
<dbReference type="InterPro" id="IPR011006">
    <property type="entry name" value="CheY-like_superfamily"/>
</dbReference>
<feature type="domain" description="Response regulatory" evidence="2">
    <location>
        <begin position="6"/>
        <end position="133"/>
    </location>
</feature>
<reference evidence="3 4" key="1">
    <citation type="submission" date="2015-08" db="EMBL/GenBank/DDBJ databases">
        <title>Complete genome sequence of Rufibacter tibetensis strain 1351t, a radiation-resistant bacterium from tibet plateau.</title>
        <authorList>
            <person name="Dai J."/>
        </authorList>
    </citation>
    <scope>NUCLEOTIDE SEQUENCE [LARGE SCALE GENOMIC DNA]</scope>
    <source>
        <strain evidence="3 4">1351</strain>
    </source>
</reference>
<dbReference type="SMART" id="SM00448">
    <property type="entry name" value="REC"/>
    <property type="match status" value="1"/>
</dbReference>
<dbReference type="GO" id="GO:0000160">
    <property type="term" value="P:phosphorelay signal transduction system"/>
    <property type="evidence" value="ECO:0007669"/>
    <property type="project" value="InterPro"/>
</dbReference>
<keyword evidence="1" id="KW-0597">Phosphoprotein</keyword>
<dbReference type="Gene3D" id="3.40.50.2300">
    <property type="match status" value="1"/>
</dbReference>
<evidence type="ECO:0000259" key="2">
    <source>
        <dbReference type="PROSITE" id="PS50110"/>
    </source>
</evidence>
<dbReference type="KEGG" id="rti:DC20_20315"/>
<evidence type="ECO:0000256" key="1">
    <source>
        <dbReference type="PROSITE-ProRule" id="PRU00169"/>
    </source>
</evidence>
<proteinExistence type="predicted"/>
<accession>A0A0P0D1Y7</accession>
<dbReference type="STRING" id="512763.DC20_20315"/>
<gene>
    <name evidence="3" type="ORF">DC20_20315</name>
</gene>
<dbReference type="PANTHER" id="PTHR44520">
    <property type="entry name" value="RESPONSE REGULATOR RCP1-RELATED"/>
    <property type="match status" value="1"/>
</dbReference>
<evidence type="ECO:0000313" key="3">
    <source>
        <dbReference type="EMBL" id="ALJ00903.1"/>
    </source>
</evidence>
<keyword evidence="4" id="KW-1185">Reference proteome</keyword>
<dbReference type="OrthoDB" id="673128at2"/>
<dbReference type="SUPFAM" id="SSF52172">
    <property type="entry name" value="CheY-like"/>
    <property type="match status" value="1"/>
</dbReference>
<evidence type="ECO:0000313" key="4">
    <source>
        <dbReference type="Proteomes" id="UP000061382"/>
    </source>
</evidence>
<dbReference type="AlphaFoldDB" id="A0A0P0D1Y7"/>
<dbReference type="Pfam" id="PF00072">
    <property type="entry name" value="Response_reg"/>
    <property type="match status" value="1"/>
</dbReference>
<name>A0A0P0D1Y7_9BACT</name>
<dbReference type="Proteomes" id="UP000061382">
    <property type="component" value="Chromosome"/>
</dbReference>
<sequence length="134" mass="14617">MRKINTVLVVDDDDAALFIAKKVLGKMELAENIITAKNGLEGFQLIKNASTAPDSAETFPGLILIDLKMPVMNGFKLIEAMGGLSLPFKPVVVVLTSSQNTIDMEKARNLKTDGYLVKPIKQESIEQLLGELMV</sequence>
<dbReference type="PROSITE" id="PS50110">
    <property type="entry name" value="RESPONSE_REGULATORY"/>
    <property type="match status" value="1"/>
</dbReference>
<organism evidence="3 4">
    <name type="scientific">Rufibacter tibetensis</name>
    <dbReference type="NCBI Taxonomy" id="512763"/>
    <lineage>
        <taxon>Bacteria</taxon>
        <taxon>Pseudomonadati</taxon>
        <taxon>Bacteroidota</taxon>
        <taxon>Cytophagia</taxon>
        <taxon>Cytophagales</taxon>
        <taxon>Hymenobacteraceae</taxon>
        <taxon>Rufibacter</taxon>
    </lineage>
</organism>
<dbReference type="InterPro" id="IPR052893">
    <property type="entry name" value="TCS_response_regulator"/>
</dbReference>
<feature type="modified residue" description="4-aspartylphosphate" evidence="1">
    <location>
        <position position="66"/>
    </location>
</feature>
<dbReference type="RefSeq" id="WP_062545525.1">
    <property type="nucleotide sequence ID" value="NZ_CP012643.1"/>
</dbReference>